<evidence type="ECO:0000256" key="2">
    <source>
        <dbReference type="ARBA" id="ARBA00023015"/>
    </source>
</evidence>
<organism evidence="6 7">
    <name type="scientific">Mesorhizobium plurifarium</name>
    <dbReference type="NCBI Taxonomy" id="69974"/>
    <lineage>
        <taxon>Bacteria</taxon>
        <taxon>Pseudomonadati</taxon>
        <taxon>Pseudomonadota</taxon>
        <taxon>Alphaproteobacteria</taxon>
        <taxon>Hyphomicrobiales</taxon>
        <taxon>Phyllobacteriaceae</taxon>
        <taxon>Mesorhizobium</taxon>
    </lineage>
</organism>
<reference evidence="6 7" key="1">
    <citation type="submission" date="2014-08" db="EMBL/GenBank/DDBJ databases">
        <authorList>
            <person name="Moulin Lionel"/>
        </authorList>
    </citation>
    <scope>NUCLEOTIDE SEQUENCE [LARGE SCALE GENOMIC DNA]</scope>
</reference>
<keyword evidence="3" id="KW-0238">DNA-binding</keyword>
<dbReference type="CDD" id="cd08432">
    <property type="entry name" value="PBP2_GcdR_TrpI_HvrB_AmpR_like"/>
    <property type="match status" value="1"/>
</dbReference>
<dbReference type="InterPro" id="IPR036388">
    <property type="entry name" value="WH-like_DNA-bd_sf"/>
</dbReference>
<dbReference type="FunFam" id="1.10.10.10:FF:000038">
    <property type="entry name" value="Glycine cleavage system transcriptional activator"/>
    <property type="match status" value="1"/>
</dbReference>
<dbReference type="PANTHER" id="PTHR30537">
    <property type="entry name" value="HTH-TYPE TRANSCRIPTIONAL REGULATOR"/>
    <property type="match status" value="1"/>
</dbReference>
<dbReference type="InterPro" id="IPR000847">
    <property type="entry name" value="LysR_HTH_N"/>
</dbReference>
<dbReference type="EMBL" id="CCNE01000009">
    <property type="protein sequence ID" value="CDX52894.1"/>
    <property type="molecule type" value="Genomic_DNA"/>
</dbReference>
<sequence length="343" mass="38070">MSKDYRRLPLSALRAFEAAARHMSFTKAANELSVTQAAVSRHILTLEDHLGTQLFNRGNQKVSLSPAGEELFEATTLSLAHIAAAFDSVRRGQKARRLTVGMPMSFGTMFMSHRIGDFIMNNPNIDLHLVSLERSPAPATDGFDVSVVMGHLPRPGYTAIELFTEEVFPICGKSYLPHSPSIATPSDLVNEVLLDMDDQHWSVYPWAPFNWAGWLAQFGVAADFKRAITFNNYSTMIQSVIRGFGIGLGWRHVVSDYLNEGVLIRPLTESYLTGRRHHLVIPDAALDRQDVQTFRDWLLEQVAAAGLNPLPLTISGQRGSVAADEEISFGEQDPAEPRTLLLR</sequence>
<dbReference type="PRINTS" id="PR00039">
    <property type="entry name" value="HTHLYSR"/>
</dbReference>
<dbReference type="Gene3D" id="3.40.190.10">
    <property type="entry name" value="Periplasmic binding protein-like II"/>
    <property type="match status" value="2"/>
</dbReference>
<dbReference type="InterPro" id="IPR036390">
    <property type="entry name" value="WH_DNA-bd_sf"/>
</dbReference>
<dbReference type="Pfam" id="PF03466">
    <property type="entry name" value="LysR_substrate"/>
    <property type="match status" value="1"/>
</dbReference>
<evidence type="ECO:0000313" key="6">
    <source>
        <dbReference type="EMBL" id="CDX52894.1"/>
    </source>
</evidence>
<dbReference type="GO" id="GO:0003700">
    <property type="term" value="F:DNA-binding transcription factor activity"/>
    <property type="evidence" value="ECO:0007669"/>
    <property type="project" value="InterPro"/>
</dbReference>
<dbReference type="InterPro" id="IPR005119">
    <property type="entry name" value="LysR_subst-bd"/>
</dbReference>
<evidence type="ECO:0000256" key="3">
    <source>
        <dbReference type="ARBA" id="ARBA00023125"/>
    </source>
</evidence>
<keyword evidence="4" id="KW-0804">Transcription</keyword>
<dbReference type="Pfam" id="PF00126">
    <property type="entry name" value="HTH_1"/>
    <property type="match status" value="1"/>
</dbReference>
<comment type="similarity">
    <text evidence="1">Belongs to the LysR transcriptional regulatory family.</text>
</comment>
<dbReference type="SUPFAM" id="SSF53850">
    <property type="entry name" value="Periplasmic binding protein-like II"/>
    <property type="match status" value="1"/>
</dbReference>
<protein>
    <submittedName>
        <fullName evidence="6">Transcriptional regulator</fullName>
    </submittedName>
</protein>
<dbReference type="Gene3D" id="1.10.10.10">
    <property type="entry name" value="Winged helix-like DNA-binding domain superfamily/Winged helix DNA-binding domain"/>
    <property type="match status" value="1"/>
</dbReference>
<proteinExistence type="inferred from homology"/>
<feature type="domain" description="HTH lysR-type" evidence="5">
    <location>
        <begin position="8"/>
        <end position="65"/>
    </location>
</feature>
<evidence type="ECO:0000259" key="5">
    <source>
        <dbReference type="PROSITE" id="PS50931"/>
    </source>
</evidence>
<dbReference type="AlphaFoldDB" id="A0A090FZ87"/>
<dbReference type="SUPFAM" id="SSF46785">
    <property type="entry name" value="Winged helix' DNA-binding domain"/>
    <property type="match status" value="1"/>
</dbReference>
<dbReference type="Proteomes" id="UP000046122">
    <property type="component" value="Unassembled WGS sequence"/>
</dbReference>
<evidence type="ECO:0000256" key="4">
    <source>
        <dbReference type="ARBA" id="ARBA00023163"/>
    </source>
</evidence>
<dbReference type="InterPro" id="IPR058163">
    <property type="entry name" value="LysR-type_TF_proteobact-type"/>
</dbReference>
<dbReference type="GO" id="GO:0043565">
    <property type="term" value="F:sequence-specific DNA binding"/>
    <property type="evidence" value="ECO:0007669"/>
    <property type="project" value="TreeGrafter"/>
</dbReference>
<evidence type="ECO:0000313" key="7">
    <source>
        <dbReference type="Proteomes" id="UP000046122"/>
    </source>
</evidence>
<dbReference type="PROSITE" id="PS50931">
    <property type="entry name" value="HTH_LYSR"/>
    <property type="match status" value="1"/>
</dbReference>
<name>A0A090FZ87_MESPL</name>
<gene>
    <name evidence="6" type="ORF">MPL3365_170149</name>
</gene>
<dbReference type="PANTHER" id="PTHR30537:SF74">
    <property type="entry name" value="HTH-TYPE TRANSCRIPTIONAL REGULATOR TRPI"/>
    <property type="match status" value="1"/>
</dbReference>
<keyword evidence="2" id="KW-0805">Transcription regulation</keyword>
<accession>A0A090FZ87</accession>
<dbReference type="GO" id="GO:0006351">
    <property type="term" value="P:DNA-templated transcription"/>
    <property type="evidence" value="ECO:0007669"/>
    <property type="project" value="TreeGrafter"/>
</dbReference>
<evidence type="ECO:0000256" key="1">
    <source>
        <dbReference type="ARBA" id="ARBA00009437"/>
    </source>
</evidence>